<proteinExistence type="predicted"/>
<keyword evidence="2" id="KW-0732">Signal</keyword>
<accession>A0A7X1NIB4</accession>
<reference evidence="3 4" key="1">
    <citation type="submission" date="2019-10" db="EMBL/GenBank/DDBJ databases">
        <title>Paraburkholderia sp. isolated from nodules of Mimosa pudica from Brazilian Atlantic Forest soils.</title>
        <authorList>
            <person name="Paulitsch F."/>
            <person name="Hungria M."/>
            <person name="Dall'Agnol R."/>
        </authorList>
    </citation>
    <scope>NUCLEOTIDE SEQUENCE [LARGE SCALE GENOMIC DNA]</scope>
    <source>
        <strain evidence="3 4">CNPSo 3157</strain>
    </source>
</reference>
<evidence type="ECO:0000256" key="1">
    <source>
        <dbReference type="SAM" id="MobiDB-lite"/>
    </source>
</evidence>
<dbReference type="Proteomes" id="UP000484381">
    <property type="component" value="Unassembled WGS sequence"/>
</dbReference>
<dbReference type="EMBL" id="WHNP01000058">
    <property type="protein sequence ID" value="MPW22161.1"/>
    <property type="molecule type" value="Genomic_DNA"/>
</dbReference>
<feature type="region of interest" description="Disordered" evidence="1">
    <location>
        <begin position="24"/>
        <end position="67"/>
    </location>
</feature>
<feature type="chain" id="PRO_5030647444" description="DUF4148 domain-containing protein" evidence="2">
    <location>
        <begin position="24"/>
        <end position="87"/>
    </location>
</feature>
<evidence type="ECO:0000313" key="3">
    <source>
        <dbReference type="EMBL" id="MPW22161.1"/>
    </source>
</evidence>
<organism evidence="3 4">
    <name type="scientific">Paraburkholderia franconis</name>
    <dbReference type="NCBI Taxonomy" id="2654983"/>
    <lineage>
        <taxon>Bacteria</taxon>
        <taxon>Pseudomonadati</taxon>
        <taxon>Pseudomonadota</taxon>
        <taxon>Betaproteobacteria</taxon>
        <taxon>Burkholderiales</taxon>
        <taxon>Burkholderiaceae</taxon>
        <taxon>Paraburkholderia</taxon>
    </lineage>
</organism>
<keyword evidence="4" id="KW-1185">Reference proteome</keyword>
<evidence type="ECO:0000256" key="2">
    <source>
        <dbReference type="SAM" id="SignalP"/>
    </source>
</evidence>
<dbReference type="AlphaFoldDB" id="A0A7X1NIB4"/>
<evidence type="ECO:0008006" key="5">
    <source>
        <dbReference type="Google" id="ProtNLM"/>
    </source>
</evidence>
<protein>
    <recommendedName>
        <fullName evidence="5">DUF4148 domain-containing protein</fullName>
    </recommendedName>
</protein>
<name>A0A7X1NIB4_9BURK</name>
<feature type="compositionally biased region" description="Polar residues" evidence="1">
    <location>
        <begin position="24"/>
        <end position="43"/>
    </location>
</feature>
<gene>
    <name evidence="3" type="ORF">GCT13_36350</name>
</gene>
<evidence type="ECO:0000313" key="4">
    <source>
        <dbReference type="Proteomes" id="UP000484381"/>
    </source>
</evidence>
<feature type="signal peptide" evidence="2">
    <location>
        <begin position="1"/>
        <end position="23"/>
    </location>
</feature>
<dbReference type="RefSeq" id="WP_152766631.1">
    <property type="nucleotide sequence ID" value="NZ_WHNP01000058.1"/>
</dbReference>
<comment type="caution">
    <text evidence="3">The sequence shown here is derived from an EMBL/GenBank/DDBJ whole genome shotgun (WGS) entry which is preliminary data.</text>
</comment>
<sequence>MKSVLMVAAGAVVLLTTPIAAYSQEAQQAPSSTSSQWSAQQHAAPTDAQARDSAVGGAPMPGTQSRERSQYIAPCIAGLSCDIYHGS</sequence>